<gene>
    <name evidence="1" type="ORF">AVDCRST_MAG41-3748</name>
</gene>
<keyword evidence="1" id="KW-0418">Kinase</keyword>
<dbReference type="InterPro" id="IPR036129">
    <property type="entry name" value="Glycerate_kinase_sf"/>
</dbReference>
<evidence type="ECO:0000313" key="1">
    <source>
        <dbReference type="EMBL" id="CAA9283117.1"/>
    </source>
</evidence>
<dbReference type="PANTHER" id="PTHR21599">
    <property type="entry name" value="GLYCERATE KINASE"/>
    <property type="match status" value="1"/>
</dbReference>
<dbReference type="InterPro" id="IPR004381">
    <property type="entry name" value="Glycerate_kinase"/>
</dbReference>
<feature type="non-terminal residue" evidence="1">
    <location>
        <position position="198"/>
    </location>
</feature>
<protein>
    <submittedName>
        <fullName evidence="1">Glycerate kinase</fullName>
        <ecNumber evidence="1">2.7.1.31</ecNumber>
    </submittedName>
</protein>
<sequence length="198" mass="19289">MRVVVAPDSFGGTLTAVEAAAAVRAGWLRAAPGDEVLALPLSDGGPGFVDVLGTVLPGRTVPVPTTDPLGRPALGAVLLAGDTAYVESAQAIGLHLLHPAERDPLVTTSYGLGALVAAAVEGGAGTVVLGLGGSATNDAGAGMLAALGVVPRDLGGAALPYGGLALAALDRLDGMPQLRGARLVAATDVDNPLCGPHG</sequence>
<dbReference type="EMBL" id="CADCTP010000343">
    <property type="protein sequence ID" value="CAA9283117.1"/>
    <property type="molecule type" value="Genomic_DNA"/>
</dbReference>
<name>A0A6J4JN89_9ACTN</name>
<dbReference type="EC" id="2.7.1.31" evidence="1"/>
<dbReference type="SUPFAM" id="SSF110738">
    <property type="entry name" value="Glycerate kinase I"/>
    <property type="match status" value="1"/>
</dbReference>
<dbReference type="Pfam" id="PF02595">
    <property type="entry name" value="Gly_kinase"/>
    <property type="match status" value="1"/>
</dbReference>
<reference evidence="1" key="1">
    <citation type="submission" date="2020-02" db="EMBL/GenBank/DDBJ databases">
        <authorList>
            <person name="Meier V. D."/>
        </authorList>
    </citation>
    <scope>NUCLEOTIDE SEQUENCE</scope>
    <source>
        <strain evidence="1">AVDCRST_MAG41</strain>
    </source>
</reference>
<accession>A0A6J4JN89</accession>
<dbReference type="PANTHER" id="PTHR21599:SF0">
    <property type="entry name" value="GLYCERATE KINASE"/>
    <property type="match status" value="1"/>
</dbReference>
<dbReference type="Gene3D" id="3.90.1510.10">
    <property type="entry name" value="Glycerate kinase, domain 2"/>
    <property type="match status" value="1"/>
</dbReference>
<proteinExistence type="predicted"/>
<dbReference type="GO" id="GO:0031388">
    <property type="term" value="P:organic acid phosphorylation"/>
    <property type="evidence" value="ECO:0007669"/>
    <property type="project" value="InterPro"/>
</dbReference>
<dbReference type="InterPro" id="IPR018193">
    <property type="entry name" value="Glyc_kinase_flavodox-like_fold"/>
</dbReference>
<keyword evidence="1" id="KW-0808">Transferase</keyword>
<dbReference type="AlphaFoldDB" id="A0A6J4JN89"/>
<organism evidence="1">
    <name type="scientific">uncultured Mycobacteriales bacterium</name>
    <dbReference type="NCBI Taxonomy" id="581187"/>
    <lineage>
        <taxon>Bacteria</taxon>
        <taxon>Bacillati</taxon>
        <taxon>Actinomycetota</taxon>
        <taxon>Actinomycetes</taxon>
        <taxon>Mycobacteriales</taxon>
        <taxon>environmental samples</taxon>
    </lineage>
</organism>
<dbReference type="NCBIfam" id="TIGR00045">
    <property type="entry name" value="glycerate kinase"/>
    <property type="match status" value="1"/>
</dbReference>
<dbReference type="GO" id="GO:0008887">
    <property type="term" value="F:glycerate kinase activity"/>
    <property type="evidence" value="ECO:0007669"/>
    <property type="project" value="UniProtKB-EC"/>
</dbReference>